<keyword evidence="5" id="KW-0614">Plasmid</keyword>
<protein>
    <submittedName>
        <fullName evidence="5">Integrase domain-containing protein</fullName>
    </submittedName>
</protein>
<dbReference type="InterPro" id="IPR024457">
    <property type="entry name" value="Putative_integrase_N"/>
</dbReference>
<sequence>MFEGQQYRGAALPPLGTHAKRETAGAPSDPQTILSTAPMGTNDWLRVLGAILKLHNHEHSAKHKGVSFKTMLNRQRFLAKFFRDVRKSTIYHECDPRTLGNRHIQAAVDLWLSRKLSTGTIHAYLSILRTYGEWIGKPDLVRKVEYYVGTDSVHAKRHQVATVDHSWTAKAVQFEAKLPEIRAFDFWVGLQIELCYRFGMRPKESRHFRPHGALRTRAEAFERDAAAFPEHDTFLRICEGTKGGRPRDVPVSNAAQRELLQRVEAAVAPGMFVGKPGQTAQQSQRRFYYVLERFGITRAELGVVAHGLRHQFVNDTFEAETGAPSPVRGGTTAPAGDKRARQRAARLLGHGRTRVTSCYLGSPSHRPVAAAPAEEVLA</sequence>
<evidence type="ECO:0000256" key="1">
    <source>
        <dbReference type="ARBA" id="ARBA00023172"/>
    </source>
</evidence>
<dbReference type="Pfam" id="PF12834">
    <property type="entry name" value="Phage_int_SAM_2"/>
    <property type="match status" value="1"/>
</dbReference>
<geneLocation type="plasmid" evidence="5 6">
    <name>unnamed1</name>
</geneLocation>
<evidence type="ECO:0000313" key="5">
    <source>
        <dbReference type="EMBL" id="WOB11116.1"/>
    </source>
</evidence>
<reference evidence="5 6" key="1">
    <citation type="submission" date="2023-10" db="EMBL/GenBank/DDBJ databases">
        <title>Bacteria for the degradation of biodegradable plastic PBAT(Polybutylene adipate terephthalate).</title>
        <authorList>
            <person name="Weon H.-Y."/>
            <person name="Yeon J."/>
        </authorList>
    </citation>
    <scope>NUCLEOTIDE SEQUENCE [LARGE SCALE GENOMIC DNA]</scope>
    <source>
        <strain evidence="5 6">SBD 7-3</strain>
        <plasmid evidence="5 6">unnamed1</plasmid>
    </source>
</reference>
<evidence type="ECO:0000259" key="4">
    <source>
        <dbReference type="Pfam" id="PF12835"/>
    </source>
</evidence>
<feature type="region of interest" description="Disordered" evidence="2">
    <location>
        <begin position="319"/>
        <end position="339"/>
    </location>
</feature>
<dbReference type="SUPFAM" id="SSF56349">
    <property type="entry name" value="DNA breaking-rejoining enzymes"/>
    <property type="match status" value="1"/>
</dbReference>
<feature type="region of interest" description="Disordered" evidence="2">
    <location>
        <begin position="1"/>
        <end position="33"/>
    </location>
</feature>
<keyword evidence="6" id="KW-1185">Reference proteome</keyword>
<dbReference type="RefSeq" id="WP_316704253.1">
    <property type="nucleotide sequence ID" value="NZ_CP136337.1"/>
</dbReference>
<dbReference type="Gene3D" id="1.10.443.10">
    <property type="entry name" value="Intergrase catalytic core"/>
    <property type="match status" value="1"/>
</dbReference>
<name>A0ABZ0D1N9_9BURK</name>
<organism evidence="5 6">
    <name type="scientific">Piscinibacter gummiphilus</name>
    <dbReference type="NCBI Taxonomy" id="946333"/>
    <lineage>
        <taxon>Bacteria</taxon>
        <taxon>Pseudomonadati</taxon>
        <taxon>Pseudomonadota</taxon>
        <taxon>Betaproteobacteria</taxon>
        <taxon>Burkholderiales</taxon>
        <taxon>Sphaerotilaceae</taxon>
        <taxon>Piscinibacter</taxon>
    </lineage>
</organism>
<evidence type="ECO:0000256" key="2">
    <source>
        <dbReference type="SAM" id="MobiDB-lite"/>
    </source>
</evidence>
<accession>A0ABZ0D1N9</accession>
<evidence type="ECO:0000313" key="6">
    <source>
        <dbReference type="Proteomes" id="UP001303946"/>
    </source>
</evidence>
<keyword evidence="1" id="KW-0233">DNA recombination</keyword>
<dbReference type="EMBL" id="CP136337">
    <property type="protein sequence ID" value="WOB11116.1"/>
    <property type="molecule type" value="Genomic_DNA"/>
</dbReference>
<dbReference type="InterPro" id="IPR011010">
    <property type="entry name" value="DNA_brk_join_enz"/>
</dbReference>
<feature type="domain" description="Putative integrase N-terminal" evidence="3">
    <location>
        <begin position="60"/>
        <end position="138"/>
    </location>
</feature>
<proteinExistence type="predicted"/>
<feature type="domain" description="Integrase catalytic" evidence="4">
    <location>
        <begin position="173"/>
        <end position="267"/>
    </location>
</feature>
<gene>
    <name evidence="5" type="ORF">RXV79_27135</name>
</gene>
<dbReference type="InterPro" id="IPR013762">
    <property type="entry name" value="Integrase-like_cat_sf"/>
</dbReference>
<dbReference type="InterPro" id="IPR024456">
    <property type="entry name" value="Integrase_catalytic_putative"/>
</dbReference>
<evidence type="ECO:0000259" key="3">
    <source>
        <dbReference type="Pfam" id="PF12834"/>
    </source>
</evidence>
<dbReference type="Proteomes" id="UP001303946">
    <property type="component" value="Plasmid unnamed1"/>
</dbReference>
<dbReference type="Pfam" id="PF12835">
    <property type="entry name" value="Integrase_1"/>
    <property type="match status" value="1"/>
</dbReference>